<dbReference type="PANTHER" id="PTHR34590:SF10">
    <property type="entry name" value="RECEPTOR-LIKE PROTEIN KINASE HERK 1"/>
    <property type="match status" value="1"/>
</dbReference>
<dbReference type="InterPro" id="IPR024788">
    <property type="entry name" value="Malectin-like_Carb-bd_dom"/>
</dbReference>
<feature type="compositionally biased region" description="Basic residues" evidence="6">
    <location>
        <begin position="170"/>
        <end position="183"/>
    </location>
</feature>
<feature type="chain" id="PRO_5027608464" description="Malectin-like domain-containing protein" evidence="7">
    <location>
        <begin position="26"/>
        <end position="398"/>
    </location>
</feature>
<feature type="compositionally biased region" description="Basic and acidic residues" evidence="6">
    <location>
        <begin position="184"/>
        <end position="196"/>
    </location>
</feature>
<feature type="compositionally biased region" description="Low complexity" evidence="6">
    <location>
        <begin position="83"/>
        <end position="100"/>
    </location>
</feature>
<dbReference type="GO" id="GO:0016020">
    <property type="term" value="C:membrane"/>
    <property type="evidence" value="ECO:0007669"/>
    <property type="project" value="UniProtKB-SubCell"/>
</dbReference>
<evidence type="ECO:0000256" key="4">
    <source>
        <dbReference type="ARBA" id="ARBA00022840"/>
    </source>
</evidence>
<protein>
    <recommendedName>
        <fullName evidence="8">Malectin-like domain-containing protein</fullName>
    </recommendedName>
</protein>
<reference evidence="9" key="1">
    <citation type="submission" date="2020-07" db="EMBL/GenBank/DDBJ databases">
        <authorList>
            <person name="Lin J."/>
        </authorList>
    </citation>
    <scope>NUCLEOTIDE SEQUENCE</scope>
</reference>
<evidence type="ECO:0000313" key="9">
    <source>
        <dbReference type="EMBL" id="CAD1819463.1"/>
    </source>
</evidence>
<evidence type="ECO:0000256" key="5">
    <source>
        <dbReference type="ARBA" id="ARBA00023180"/>
    </source>
</evidence>
<gene>
    <name evidence="9" type="ORF">CB5_LOCUS2674</name>
</gene>
<evidence type="ECO:0000256" key="1">
    <source>
        <dbReference type="ARBA" id="ARBA00004479"/>
    </source>
</evidence>
<sequence>MRRSPPLFSLLLLLLLILILATTAAIGAVPPPLQKFDPRDNYLLDCGAPSNTQLDDGRTFRSDPDSSSFLSTPVDVKIAADKPPTTAATSPPLPRSTSPPASSPTGPPTASSSRSPAAIGSGSISFRFRIPTTTSLPRFSPSPPTTLRAPTHSSTPSRSSRPPESPPEHYHRRGGGSWKRKCRRFEQRPPGDVPAERRRPLIVPLNDTLARTWIPDAAFLTLAAAAEDARVPPGTIKYPDDSSLTPLTAPAMVYATAQQMARSNTTAANFNITWEMAAEPGFSYLVRLHFCDIVSKTLNSLYFNVYLNGLMGVANLDLSSLTMGLAVAYYTDFVLDSSAIVNSTIMVQVGPSPGSDSGNPNAILNGIEVMKMSNGVGSLDGLYSVNGKIPGLQRASGR</sequence>
<evidence type="ECO:0000256" key="2">
    <source>
        <dbReference type="ARBA" id="ARBA00022679"/>
    </source>
</evidence>
<feature type="signal peptide" evidence="7">
    <location>
        <begin position="1"/>
        <end position="25"/>
    </location>
</feature>
<keyword evidence="5" id="KW-0325">Glycoprotein</keyword>
<dbReference type="PANTHER" id="PTHR34590">
    <property type="entry name" value="OS03G0124300 PROTEIN-RELATED"/>
    <property type="match status" value="1"/>
</dbReference>
<dbReference type="FunFam" id="2.60.120.430:FF:000001">
    <property type="entry name" value="Receptor-like protein kinase FERONIA"/>
    <property type="match status" value="1"/>
</dbReference>
<comment type="subcellular location">
    <subcellularLocation>
        <location evidence="1">Membrane</location>
        <topology evidence="1">Single-pass type I membrane protein</topology>
    </subcellularLocation>
</comment>
<dbReference type="AlphaFoldDB" id="A0A6V7NLJ1"/>
<evidence type="ECO:0000256" key="7">
    <source>
        <dbReference type="SAM" id="SignalP"/>
    </source>
</evidence>
<evidence type="ECO:0000259" key="8">
    <source>
        <dbReference type="Pfam" id="PF12819"/>
    </source>
</evidence>
<dbReference type="GO" id="GO:0005524">
    <property type="term" value="F:ATP binding"/>
    <property type="evidence" value="ECO:0007669"/>
    <property type="project" value="UniProtKB-KW"/>
</dbReference>
<organism evidence="9">
    <name type="scientific">Ananas comosus var. bracteatus</name>
    <name type="common">red pineapple</name>
    <dbReference type="NCBI Taxonomy" id="296719"/>
    <lineage>
        <taxon>Eukaryota</taxon>
        <taxon>Viridiplantae</taxon>
        <taxon>Streptophyta</taxon>
        <taxon>Embryophyta</taxon>
        <taxon>Tracheophyta</taxon>
        <taxon>Spermatophyta</taxon>
        <taxon>Magnoliopsida</taxon>
        <taxon>Liliopsida</taxon>
        <taxon>Poales</taxon>
        <taxon>Bromeliaceae</taxon>
        <taxon>Bromelioideae</taxon>
        <taxon>Ananas</taxon>
    </lineage>
</organism>
<dbReference type="Pfam" id="PF12819">
    <property type="entry name" value="Malectin_like"/>
    <property type="match status" value="1"/>
</dbReference>
<keyword evidence="7" id="KW-0732">Signal</keyword>
<accession>A0A6V7NLJ1</accession>
<feature type="compositionally biased region" description="Low complexity" evidence="6">
    <location>
        <begin position="150"/>
        <end position="162"/>
    </location>
</feature>
<dbReference type="InterPro" id="IPR045272">
    <property type="entry name" value="ANXUR1/2-like"/>
</dbReference>
<feature type="region of interest" description="Disordered" evidence="6">
    <location>
        <begin position="47"/>
        <end position="196"/>
    </location>
</feature>
<name>A0A6V7NLJ1_ANACO</name>
<evidence type="ECO:0000256" key="3">
    <source>
        <dbReference type="ARBA" id="ARBA00022741"/>
    </source>
</evidence>
<dbReference type="Gene3D" id="2.60.120.430">
    <property type="entry name" value="Galactose-binding lectin"/>
    <property type="match status" value="1"/>
</dbReference>
<dbReference type="GO" id="GO:0004714">
    <property type="term" value="F:transmembrane receptor protein tyrosine kinase activity"/>
    <property type="evidence" value="ECO:0007669"/>
    <property type="project" value="InterPro"/>
</dbReference>
<keyword evidence="3" id="KW-0547">Nucleotide-binding</keyword>
<dbReference type="EMBL" id="LR862139">
    <property type="protein sequence ID" value="CAD1819463.1"/>
    <property type="molecule type" value="Genomic_DNA"/>
</dbReference>
<feature type="compositionally biased region" description="Low complexity" evidence="6">
    <location>
        <begin position="108"/>
        <end position="118"/>
    </location>
</feature>
<keyword evidence="2" id="KW-0808">Transferase</keyword>
<feature type="compositionally biased region" description="Basic and acidic residues" evidence="6">
    <location>
        <begin position="55"/>
        <end position="64"/>
    </location>
</feature>
<feature type="domain" description="Malectin-like" evidence="8">
    <location>
        <begin position="206"/>
        <end position="371"/>
    </location>
</feature>
<evidence type="ECO:0000256" key="6">
    <source>
        <dbReference type="SAM" id="MobiDB-lite"/>
    </source>
</evidence>
<proteinExistence type="predicted"/>
<keyword evidence="4" id="KW-0067">ATP-binding</keyword>